<evidence type="ECO:0000313" key="1">
    <source>
        <dbReference type="EMBL" id="GBP15929.1"/>
    </source>
</evidence>
<organism evidence="1 2">
    <name type="scientific">Eumeta variegata</name>
    <name type="common">Bagworm moth</name>
    <name type="synonym">Eumeta japonica</name>
    <dbReference type="NCBI Taxonomy" id="151549"/>
    <lineage>
        <taxon>Eukaryota</taxon>
        <taxon>Metazoa</taxon>
        <taxon>Ecdysozoa</taxon>
        <taxon>Arthropoda</taxon>
        <taxon>Hexapoda</taxon>
        <taxon>Insecta</taxon>
        <taxon>Pterygota</taxon>
        <taxon>Neoptera</taxon>
        <taxon>Endopterygota</taxon>
        <taxon>Lepidoptera</taxon>
        <taxon>Glossata</taxon>
        <taxon>Ditrysia</taxon>
        <taxon>Tineoidea</taxon>
        <taxon>Psychidae</taxon>
        <taxon>Oiketicinae</taxon>
        <taxon>Eumeta</taxon>
    </lineage>
</organism>
<comment type="caution">
    <text evidence="1">The sequence shown here is derived from an EMBL/GenBank/DDBJ whole genome shotgun (WGS) entry which is preliminary data.</text>
</comment>
<keyword evidence="2" id="KW-1185">Reference proteome</keyword>
<proteinExistence type="predicted"/>
<gene>
    <name evidence="1" type="ORF">EVAR_12514_1</name>
</gene>
<accession>A0A4C1TPN7</accession>
<dbReference type="AlphaFoldDB" id="A0A4C1TPN7"/>
<name>A0A4C1TPN7_EUMVA</name>
<reference evidence="1 2" key="1">
    <citation type="journal article" date="2019" name="Commun. Biol.">
        <title>The bagworm genome reveals a unique fibroin gene that provides high tensile strength.</title>
        <authorList>
            <person name="Kono N."/>
            <person name="Nakamura H."/>
            <person name="Ohtoshi R."/>
            <person name="Tomita M."/>
            <person name="Numata K."/>
            <person name="Arakawa K."/>
        </authorList>
    </citation>
    <scope>NUCLEOTIDE SEQUENCE [LARGE SCALE GENOMIC DNA]</scope>
</reference>
<protein>
    <submittedName>
        <fullName evidence="1">Uncharacterized protein</fullName>
    </submittedName>
</protein>
<dbReference type="Proteomes" id="UP000299102">
    <property type="component" value="Unassembled WGS sequence"/>
</dbReference>
<sequence length="93" mass="10324">MREIVLFIYLFAPGCMYPRCAETDAVLLDSLTTDKPYDAHRARYSLKAQPLSVSFDCRSAVQPSKAWLVPRGAPNVITRAFVIPLCGCSVDND</sequence>
<dbReference type="EMBL" id="BGZK01000075">
    <property type="protein sequence ID" value="GBP15929.1"/>
    <property type="molecule type" value="Genomic_DNA"/>
</dbReference>
<evidence type="ECO:0000313" key="2">
    <source>
        <dbReference type="Proteomes" id="UP000299102"/>
    </source>
</evidence>